<dbReference type="KEGG" id="tva:4771703"/>
<accession>A2E0W8</accession>
<evidence type="ECO:0000313" key="4">
    <source>
        <dbReference type="Proteomes" id="UP000001542"/>
    </source>
</evidence>
<reference evidence="3" key="2">
    <citation type="journal article" date="2007" name="Science">
        <title>Draft genome sequence of the sexually transmitted pathogen Trichomonas vaginalis.</title>
        <authorList>
            <person name="Carlton J.M."/>
            <person name="Hirt R.P."/>
            <person name="Silva J.C."/>
            <person name="Delcher A.L."/>
            <person name="Schatz M."/>
            <person name="Zhao Q."/>
            <person name="Wortman J.R."/>
            <person name="Bidwell S.L."/>
            <person name="Alsmark U.C.M."/>
            <person name="Besteiro S."/>
            <person name="Sicheritz-Ponten T."/>
            <person name="Noel C.J."/>
            <person name="Dacks J.B."/>
            <person name="Foster P.G."/>
            <person name="Simillion C."/>
            <person name="Van de Peer Y."/>
            <person name="Miranda-Saavedra D."/>
            <person name="Barton G.J."/>
            <person name="Westrop G.D."/>
            <person name="Mueller S."/>
            <person name="Dessi D."/>
            <person name="Fiori P.L."/>
            <person name="Ren Q."/>
            <person name="Paulsen I."/>
            <person name="Zhang H."/>
            <person name="Bastida-Corcuera F.D."/>
            <person name="Simoes-Barbosa A."/>
            <person name="Brown M.T."/>
            <person name="Hayes R.D."/>
            <person name="Mukherjee M."/>
            <person name="Okumura C.Y."/>
            <person name="Schneider R."/>
            <person name="Smith A.J."/>
            <person name="Vanacova S."/>
            <person name="Villalvazo M."/>
            <person name="Haas B.J."/>
            <person name="Pertea M."/>
            <person name="Feldblyum T.V."/>
            <person name="Utterback T.R."/>
            <person name="Shu C.L."/>
            <person name="Osoegawa K."/>
            <person name="de Jong P.J."/>
            <person name="Hrdy I."/>
            <person name="Horvathova L."/>
            <person name="Zubacova Z."/>
            <person name="Dolezal P."/>
            <person name="Malik S.B."/>
            <person name="Logsdon J.M. Jr."/>
            <person name="Henze K."/>
            <person name="Gupta A."/>
            <person name="Wang C.C."/>
            <person name="Dunne R.L."/>
            <person name="Upcroft J.A."/>
            <person name="Upcroft P."/>
            <person name="White O."/>
            <person name="Salzberg S.L."/>
            <person name="Tang P."/>
            <person name="Chiu C.-H."/>
            <person name="Lee Y.-S."/>
            <person name="Embley T.M."/>
            <person name="Coombs G.H."/>
            <person name="Mottram J.C."/>
            <person name="Tachezy J."/>
            <person name="Fraser-Liggett C.M."/>
            <person name="Johnson P.J."/>
        </authorList>
    </citation>
    <scope>NUCLEOTIDE SEQUENCE [LARGE SCALE GENOMIC DNA]</scope>
    <source>
        <strain evidence="3">G3</strain>
    </source>
</reference>
<name>A2E0W8_TRIV3</name>
<dbReference type="EMBL" id="DS113281">
    <property type="protein sequence ID" value="EAY13723.1"/>
    <property type="molecule type" value="Genomic_DNA"/>
</dbReference>
<evidence type="ECO:0008006" key="5">
    <source>
        <dbReference type="Google" id="ProtNLM"/>
    </source>
</evidence>
<evidence type="ECO:0000256" key="1">
    <source>
        <dbReference type="SAM" id="MobiDB-lite"/>
    </source>
</evidence>
<organism evidence="3 4">
    <name type="scientific">Trichomonas vaginalis (strain ATCC PRA-98 / G3)</name>
    <dbReference type="NCBI Taxonomy" id="412133"/>
    <lineage>
        <taxon>Eukaryota</taxon>
        <taxon>Metamonada</taxon>
        <taxon>Parabasalia</taxon>
        <taxon>Trichomonadida</taxon>
        <taxon>Trichomonadidae</taxon>
        <taxon>Trichomonas</taxon>
    </lineage>
</organism>
<dbReference type="InParanoid" id="A2E0W8"/>
<feature type="transmembrane region" description="Helical" evidence="2">
    <location>
        <begin position="6"/>
        <end position="27"/>
    </location>
</feature>
<feature type="transmembrane region" description="Helical" evidence="2">
    <location>
        <begin position="47"/>
        <end position="66"/>
    </location>
</feature>
<keyword evidence="2" id="KW-0812">Transmembrane</keyword>
<keyword evidence="2" id="KW-0472">Membrane</keyword>
<keyword evidence="2" id="KW-1133">Transmembrane helix</keyword>
<keyword evidence="4" id="KW-1185">Reference proteome</keyword>
<dbReference type="Proteomes" id="UP000001542">
    <property type="component" value="Unassembled WGS sequence"/>
</dbReference>
<feature type="region of interest" description="Disordered" evidence="1">
    <location>
        <begin position="190"/>
        <end position="214"/>
    </location>
</feature>
<sequence>MGKQYYAALFIQASVPLMDIFISFSTLDWLGRTNLSHFLMILWYREIFDMVINFLLSIVMIIYRFYQKDIVANIIVRGIYGAIFINVVLLLPFVISPNSYFHRYKQEFYTNHSQPFYRSLVQQFKCCGFLEPREIKDQNCRSYNRACVPAISKAIFPCIRSKIILLIIISGLQLVACFLIMSVQNSGEGIEASEEEENEKTPLISAKDQKQQQQ</sequence>
<reference evidence="3" key="1">
    <citation type="submission" date="2006-10" db="EMBL/GenBank/DDBJ databases">
        <authorList>
            <person name="Amadeo P."/>
            <person name="Zhao Q."/>
            <person name="Wortman J."/>
            <person name="Fraser-Liggett C."/>
            <person name="Carlton J."/>
        </authorList>
    </citation>
    <scope>NUCLEOTIDE SEQUENCE</scope>
    <source>
        <strain evidence="3">G3</strain>
    </source>
</reference>
<proteinExistence type="predicted"/>
<dbReference type="RefSeq" id="XP_001325946.1">
    <property type="nucleotide sequence ID" value="XM_001325911.1"/>
</dbReference>
<dbReference type="VEuPathDB" id="TrichDB:TVAGG3_0326240"/>
<feature type="transmembrane region" description="Helical" evidence="2">
    <location>
        <begin position="163"/>
        <end position="183"/>
    </location>
</feature>
<dbReference type="VEuPathDB" id="TrichDB:TVAG_371970"/>
<gene>
    <name evidence="3" type="ORF">TVAG_371970</name>
</gene>
<protein>
    <recommendedName>
        <fullName evidence="5">Tetraspanin family protein</fullName>
    </recommendedName>
</protein>
<evidence type="ECO:0000313" key="3">
    <source>
        <dbReference type="EMBL" id="EAY13723.1"/>
    </source>
</evidence>
<feature type="transmembrane region" description="Helical" evidence="2">
    <location>
        <begin position="78"/>
        <end position="95"/>
    </location>
</feature>
<dbReference type="AlphaFoldDB" id="A2E0W8"/>
<evidence type="ECO:0000256" key="2">
    <source>
        <dbReference type="SAM" id="Phobius"/>
    </source>
</evidence>